<name>A0A1L0BR11_9ASCO</name>
<protein>
    <submittedName>
        <fullName evidence="2">CIC11C00000001500</fullName>
    </submittedName>
</protein>
<dbReference type="Proteomes" id="UP000182334">
    <property type="component" value="Chromosome IV"/>
</dbReference>
<keyword evidence="1" id="KW-0812">Transmembrane</keyword>
<evidence type="ECO:0000313" key="2">
    <source>
        <dbReference type="EMBL" id="SGZ53847.1"/>
    </source>
</evidence>
<evidence type="ECO:0000256" key="1">
    <source>
        <dbReference type="SAM" id="Phobius"/>
    </source>
</evidence>
<accession>A0A1L0BR11</accession>
<feature type="transmembrane region" description="Helical" evidence="1">
    <location>
        <begin position="129"/>
        <end position="155"/>
    </location>
</feature>
<organism evidence="2 3">
    <name type="scientific">Sungouiella intermedia</name>
    <dbReference type="NCBI Taxonomy" id="45354"/>
    <lineage>
        <taxon>Eukaryota</taxon>
        <taxon>Fungi</taxon>
        <taxon>Dikarya</taxon>
        <taxon>Ascomycota</taxon>
        <taxon>Saccharomycotina</taxon>
        <taxon>Pichiomycetes</taxon>
        <taxon>Metschnikowiaceae</taxon>
        <taxon>Sungouiella</taxon>
    </lineage>
</organism>
<dbReference type="AlphaFoldDB" id="A0A1L0BR11"/>
<proteinExistence type="predicted"/>
<reference evidence="2 3" key="1">
    <citation type="submission" date="2016-10" db="EMBL/GenBank/DDBJ databases">
        <authorList>
            <person name="de Groot N.N."/>
        </authorList>
    </citation>
    <scope>NUCLEOTIDE SEQUENCE [LARGE SCALE GENOMIC DNA]</scope>
    <source>
        <strain evidence="2 3">CBS 141442</strain>
    </source>
</reference>
<sequence>MKDDSELKAILPEHNLDTDIKEHVRSRQGKSRTKVRFITVDSEQRLCNEDAVFIFVEDYTIRQAAEHAAAHFSNSGTTPFDDLFVYLEDEKGKKLAVKDLNVNVHNMFQSDDTMIVANHNLFERENLKYYFMMVIALSFGIIMIGALVVAILYFVKFLSRLAPLY</sequence>
<dbReference type="EMBL" id="LT635759">
    <property type="protein sequence ID" value="SGZ53847.1"/>
    <property type="molecule type" value="Genomic_DNA"/>
</dbReference>
<gene>
    <name evidence="2" type="ORF">SAMEA4029010_CIC11G00000001500</name>
</gene>
<keyword evidence="1" id="KW-1133">Transmembrane helix</keyword>
<evidence type="ECO:0000313" key="3">
    <source>
        <dbReference type="Proteomes" id="UP000182334"/>
    </source>
</evidence>
<keyword evidence="3" id="KW-1185">Reference proteome</keyword>
<keyword evidence="1" id="KW-0472">Membrane</keyword>